<reference evidence="1 2" key="1">
    <citation type="journal article" date="2021" name="Comput. Struct. Biotechnol. J.">
        <title>De novo genome assembly of the potent medicinal plant Rehmannia glutinosa using nanopore technology.</title>
        <authorList>
            <person name="Ma L."/>
            <person name="Dong C."/>
            <person name="Song C."/>
            <person name="Wang X."/>
            <person name="Zheng X."/>
            <person name="Niu Y."/>
            <person name="Chen S."/>
            <person name="Feng W."/>
        </authorList>
    </citation>
    <scope>NUCLEOTIDE SEQUENCE [LARGE SCALE GENOMIC DNA]</scope>
    <source>
        <strain evidence="1">DH-2019</strain>
    </source>
</reference>
<dbReference type="EMBL" id="JABTTQ020002223">
    <property type="protein sequence ID" value="KAK6125426.1"/>
    <property type="molecule type" value="Genomic_DNA"/>
</dbReference>
<gene>
    <name evidence="1" type="ORF">DH2020_040820</name>
</gene>
<dbReference type="PANTHER" id="PTHR33702">
    <property type="entry name" value="BNAA09G40010D PROTEIN"/>
    <property type="match status" value="1"/>
</dbReference>
<accession>A0ABR0UTW3</accession>
<sequence length="167" mass="19496">MVIPRRQKAVQVVGWWLDLLEHQTMTSVGDIMEIIPFTAGSLRRQWKRRGYNRLSPTNRRNTKVARFGAANSKRSWRLRLAPKLRLIRLASPLKLWSRLKNAYVNMMLRFANNSGSSNSVNVFGVKRIPKARDAKMAYSRTEFENRLIFEIYKSMVASYELGYSKQL</sequence>
<evidence type="ECO:0000313" key="2">
    <source>
        <dbReference type="Proteomes" id="UP001318860"/>
    </source>
</evidence>
<keyword evidence="2" id="KW-1185">Reference proteome</keyword>
<organism evidence="1 2">
    <name type="scientific">Rehmannia glutinosa</name>
    <name type="common">Chinese foxglove</name>
    <dbReference type="NCBI Taxonomy" id="99300"/>
    <lineage>
        <taxon>Eukaryota</taxon>
        <taxon>Viridiplantae</taxon>
        <taxon>Streptophyta</taxon>
        <taxon>Embryophyta</taxon>
        <taxon>Tracheophyta</taxon>
        <taxon>Spermatophyta</taxon>
        <taxon>Magnoliopsida</taxon>
        <taxon>eudicotyledons</taxon>
        <taxon>Gunneridae</taxon>
        <taxon>Pentapetalae</taxon>
        <taxon>asterids</taxon>
        <taxon>lamiids</taxon>
        <taxon>Lamiales</taxon>
        <taxon>Orobanchaceae</taxon>
        <taxon>Rehmannieae</taxon>
        <taxon>Rehmannia</taxon>
    </lineage>
</organism>
<name>A0ABR0UTW3_REHGL</name>
<comment type="caution">
    <text evidence="1">The sequence shown here is derived from an EMBL/GenBank/DDBJ whole genome shotgun (WGS) entry which is preliminary data.</text>
</comment>
<evidence type="ECO:0000313" key="1">
    <source>
        <dbReference type="EMBL" id="KAK6125426.1"/>
    </source>
</evidence>
<proteinExistence type="predicted"/>
<dbReference type="PANTHER" id="PTHR33702:SF16">
    <property type="match status" value="1"/>
</dbReference>
<dbReference type="Proteomes" id="UP001318860">
    <property type="component" value="Unassembled WGS sequence"/>
</dbReference>
<protein>
    <submittedName>
        <fullName evidence="1">Uncharacterized protein</fullName>
    </submittedName>
</protein>